<feature type="domain" description="J" evidence="1">
    <location>
        <begin position="70"/>
        <end position="136"/>
    </location>
</feature>
<gene>
    <name evidence="2" type="ORF">QVD17_02144</name>
</gene>
<organism evidence="2 3">
    <name type="scientific">Tagetes erecta</name>
    <name type="common">African marigold</name>
    <dbReference type="NCBI Taxonomy" id="13708"/>
    <lineage>
        <taxon>Eukaryota</taxon>
        <taxon>Viridiplantae</taxon>
        <taxon>Streptophyta</taxon>
        <taxon>Embryophyta</taxon>
        <taxon>Tracheophyta</taxon>
        <taxon>Spermatophyta</taxon>
        <taxon>Magnoliopsida</taxon>
        <taxon>eudicotyledons</taxon>
        <taxon>Gunneridae</taxon>
        <taxon>Pentapetalae</taxon>
        <taxon>asterids</taxon>
        <taxon>campanulids</taxon>
        <taxon>Asterales</taxon>
        <taxon>Asteraceae</taxon>
        <taxon>Asteroideae</taxon>
        <taxon>Heliantheae alliance</taxon>
        <taxon>Tageteae</taxon>
        <taxon>Tagetes</taxon>
    </lineage>
</organism>
<name>A0AAD8P246_TARER</name>
<dbReference type="PANTHER" id="PTHR45496">
    <property type="entry name" value="CHAPERONE DNAJ-DOMAIN SUPERFAMILY PROTEIN"/>
    <property type="match status" value="1"/>
</dbReference>
<keyword evidence="3" id="KW-1185">Reference proteome</keyword>
<dbReference type="InterPro" id="IPR053052">
    <property type="entry name" value="Imprinting_Balance_Reg"/>
</dbReference>
<evidence type="ECO:0000313" key="3">
    <source>
        <dbReference type="Proteomes" id="UP001229421"/>
    </source>
</evidence>
<dbReference type="Pfam" id="PF00226">
    <property type="entry name" value="DnaJ"/>
    <property type="match status" value="1"/>
</dbReference>
<proteinExistence type="predicted"/>
<evidence type="ECO:0000313" key="2">
    <source>
        <dbReference type="EMBL" id="KAK1436365.1"/>
    </source>
</evidence>
<reference evidence="2" key="1">
    <citation type="journal article" date="2023" name="bioRxiv">
        <title>Improved chromosome-level genome assembly for marigold (Tagetes erecta).</title>
        <authorList>
            <person name="Jiang F."/>
            <person name="Yuan L."/>
            <person name="Wang S."/>
            <person name="Wang H."/>
            <person name="Xu D."/>
            <person name="Wang A."/>
            <person name="Fan W."/>
        </authorList>
    </citation>
    <scope>NUCLEOTIDE SEQUENCE</scope>
    <source>
        <strain evidence="2">WSJ</strain>
        <tissue evidence="2">Leaf</tissue>
    </source>
</reference>
<accession>A0AAD8P246</accession>
<sequence length="243" mass="27562">MQPTSQAGAEADRLLAIAENLLEQKDLNAARDFALLAQETEPLLDGSDQIMAITDVLIASNQRINDANHHYYAILQVDINRIHDSDFVKQQYRRLALLLHPDKNKYSFSDSAFKLVAEAWSVLSDTSKKTVYDKQLLEFLKVNEGSSCENLSLWTLCPYCYYLYEYPSIYEGCCLRCQKCDRAFQVVEIPTQAMPPIVPGKEAYCCLWPYFPTGFTISDSEKMPPLPAQTTGKRGWPVNNQVS</sequence>
<dbReference type="Gene3D" id="1.10.287.110">
    <property type="entry name" value="DnaJ domain"/>
    <property type="match status" value="1"/>
</dbReference>
<protein>
    <recommendedName>
        <fullName evidence="1">J domain-containing protein</fullName>
    </recommendedName>
</protein>
<dbReference type="PRINTS" id="PR00625">
    <property type="entry name" value="JDOMAIN"/>
</dbReference>
<dbReference type="Proteomes" id="UP001229421">
    <property type="component" value="Unassembled WGS sequence"/>
</dbReference>
<dbReference type="SUPFAM" id="SSF46565">
    <property type="entry name" value="Chaperone J-domain"/>
    <property type="match status" value="1"/>
</dbReference>
<dbReference type="PANTHER" id="PTHR45496:SF1">
    <property type="entry name" value="CHAPERONE DNAJ-DOMAIN SUPERFAMILY PROTEIN"/>
    <property type="match status" value="1"/>
</dbReference>
<dbReference type="PROSITE" id="PS00636">
    <property type="entry name" value="DNAJ_1"/>
    <property type="match status" value="1"/>
</dbReference>
<dbReference type="InterPro" id="IPR001623">
    <property type="entry name" value="DnaJ_domain"/>
</dbReference>
<comment type="caution">
    <text evidence="2">The sequence shown here is derived from an EMBL/GenBank/DDBJ whole genome shotgun (WGS) entry which is preliminary data.</text>
</comment>
<dbReference type="SMART" id="SM00271">
    <property type="entry name" value="DnaJ"/>
    <property type="match status" value="1"/>
</dbReference>
<dbReference type="InterPro" id="IPR018253">
    <property type="entry name" value="DnaJ_domain_CS"/>
</dbReference>
<dbReference type="InterPro" id="IPR036869">
    <property type="entry name" value="J_dom_sf"/>
</dbReference>
<dbReference type="EMBL" id="JAUHHV010000001">
    <property type="protein sequence ID" value="KAK1436365.1"/>
    <property type="molecule type" value="Genomic_DNA"/>
</dbReference>
<dbReference type="CDD" id="cd06257">
    <property type="entry name" value="DnaJ"/>
    <property type="match status" value="1"/>
</dbReference>
<dbReference type="PROSITE" id="PS50076">
    <property type="entry name" value="DNAJ_2"/>
    <property type="match status" value="1"/>
</dbReference>
<dbReference type="AlphaFoldDB" id="A0AAD8P246"/>
<evidence type="ECO:0000259" key="1">
    <source>
        <dbReference type="PROSITE" id="PS50076"/>
    </source>
</evidence>